<protein>
    <submittedName>
        <fullName evidence="2">Uncharacterized protein</fullName>
    </submittedName>
</protein>
<evidence type="ECO:0000313" key="3">
    <source>
        <dbReference type="Proteomes" id="UP000712281"/>
    </source>
</evidence>
<reference evidence="2" key="1">
    <citation type="submission" date="2019-12" db="EMBL/GenBank/DDBJ databases">
        <title>Genome sequencing and annotation of Brassica cretica.</title>
        <authorList>
            <person name="Studholme D.J."/>
            <person name="Sarris P.F."/>
        </authorList>
    </citation>
    <scope>NUCLEOTIDE SEQUENCE</scope>
    <source>
        <strain evidence="2">PFS-001/15</strain>
        <tissue evidence="2">Leaf</tissue>
    </source>
</reference>
<organism evidence="2 3">
    <name type="scientific">Brassica cretica</name>
    <name type="common">Mustard</name>
    <dbReference type="NCBI Taxonomy" id="69181"/>
    <lineage>
        <taxon>Eukaryota</taxon>
        <taxon>Viridiplantae</taxon>
        <taxon>Streptophyta</taxon>
        <taxon>Embryophyta</taxon>
        <taxon>Tracheophyta</taxon>
        <taxon>Spermatophyta</taxon>
        <taxon>Magnoliopsida</taxon>
        <taxon>eudicotyledons</taxon>
        <taxon>Gunneridae</taxon>
        <taxon>Pentapetalae</taxon>
        <taxon>rosids</taxon>
        <taxon>malvids</taxon>
        <taxon>Brassicales</taxon>
        <taxon>Brassicaceae</taxon>
        <taxon>Brassiceae</taxon>
        <taxon>Brassica</taxon>
    </lineage>
</organism>
<evidence type="ECO:0000313" key="2">
    <source>
        <dbReference type="EMBL" id="KAF2619846.1"/>
    </source>
</evidence>
<proteinExistence type="predicted"/>
<feature type="compositionally biased region" description="Basic and acidic residues" evidence="1">
    <location>
        <begin position="46"/>
        <end position="62"/>
    </location>
</feature>
<comment type="caution">
    <text evidence="2">The sequence shown here is derived from an EMBL/GenBank/DDBJ whole genome shotgun (WGS) entry which is preliminary data.</text>
</comment>
<feature type="region of interest" description="Disordered" evidence="1">
    <location>
        <begin position="1"/>
        <end position="62"/>
    </location>
</feature>
<name>A0A8S9MQP2_BRACR</name>
<dbReference type="AlphaFoldDB" id="A0A8S9MQP2"/>
<evidence type="ECO:0000256" key="1">
    <source>
        <dbReference type="SAM" id="MobiDB-lite"/>
    </source>
</evidence>
<dbReference type="Proteomes" id="UP000712281">
    <property type="component" value="Unassembled WGS sequence"/>
</dbReference>
<sequence length="62" mass="7108">MVKSLRSITERDAEVIVEEKSTQRGRIADGEAESPTERRNRRRRGRIADGEAEPSKREIKTV</sequence>
<dbReference type="EMBL" id="QGKW02000007">
    <property type="protein sequence ID" value="KAF2619846.1"/>
    <property type="molecule type" value="Genomic_DNA"/>
</dbReference>
<feature type="compositionally biased region" description="Basic and acidic residues" evidence="1">
    <location>
        <begin position="8"/>
        <end position="29"/>
    </location>
</feature>
<accession>A0A8S9MQP2</accession>
<gene>
    <name evidence="2" type="ORF">F2Q68_00042497</name>
</gene>